<sequence length="55" mass="6012">MFDEIATHVLNDSAPQRVYPLGADPVYRSPLYNAANVCALQARKQSLLSSGVPHE</sequence>
<name>A0A059L916_9PSED</name>
<dbReference type="RefSeq" id="WP_197281711.1">
    <property type="nucleotide sequence ID" value="NZ_AZQQ01000061.1"/>
</dbReference>
<protein>
    <submittedName>
        <fullName evidence="1">Uncharacterized protein</fullName>
    </submittedName>
</protein>
<organism evidence="1 2">
    <name type="scientific">Pseudomonas mandelii PD30</name>
    <dbReference type="NCBI Taxonomy" id="1419583"/>
    <lineage>
        <taxon>Bacteria</taxon>
        <taxon>Pseudomonadati</taxon>
        <taxon>Pseudomonadota</taxon>
        <taxon>Gammaproteobacteria</taxon>
        <taxon>Pseudomonadales</taxon>
        <taxon>Pseudomonadaceae</taxon>
        <taxon>Pseudomonas</taxon>
    </lineage>
</organism>
<dbReference type="EMBL" id="AZQQ01000061">
    <property type="protein sequence ID" value="KDD70479.1"/>
    <property type="molecule type" value="Genomic_DNA"/>
</dbReference>
<comment type="caution">
    <text evidence="1">The sequence shown here is derived from an EMBL/GenBank/DDBJ whole genome shotgun (WGS) entry which is preliminary data.</text>
</comment>
<evidence type="ECO:0000313" key="2">
    <source>
        <dbReference type="Proteomes" id="UP000026739"/>
    </source>
</evidence>
<reference evidence="1 2" key="1">
    <citation type="submission" date="2013-12" db="EMBL/GenBank/DDBJ databases">
        <authorList>
            <person name="Formusa P.A."/>
            <person name="Habash M."/>
            <person name="Lee H."/>
            <person name="Trevors J.T."/>
        </authorList>
    </citation>
    <scope>NUCLEOTIDE SEQUENCE [LARGE SCALE GENOMIC DNA]</scope>
    <source>
        <strain evidence="1 2">PD30</strain>
    </source>
</reference>
<accession>A0A059L916</accession>
<dbReference type="AlphaFoldDB" id="A0A059L916"/>
<gene>
    <name evidence="1" type="ORF">V466_04045</name>
</gene>
<evidence type="ECO:0000313" key="1">
    <source>
        <dbReference type="EMBL" id="KDD70479.1"/>
    </source>
</evidence>
<proteinExistence type="predicted"/>
<dbReference type="Proteomes" id="UP000026739">
    <property type="component" value="Unassembled WGS sequence"/>
</dbReference>